<name>A0A090M048_OSTTA</name>
<dbReference type="AlphaFoldDB" id="A0A090M048"/>
<comment type="caution">
    <text evidence="2">The sequence shown here is derived from an EMBL/GenBank/DDBJ whole genome shotgun (WGS) entry which is preliminary data.</text>
</comment>
<evidence type="ECO:0000313" key="2">
    <source>
        <dbReference type="EMBL" id="CEF97551.1"/>
    </source>
</evidence>
<reference evidence="3" key="1">
    <citation type="journal article" date="2006" name="Proc. Natl. Acad. Sci. U.S.A.">
        <title>Genome analysis of the smallest free-living eukaryote Ostreococcus tauri unveils many unique features.</title>
        <authorList>
            <person name="Derelle E."/>
            <person name="Ferraz C."/>
            <person name="Rombauts S."/>
            <person name="Rouze P."/>
            <person name="Worden A.Z."/>
            <person name="Robbens S."/>
            <person name="Partensky F."/>
            <person name="Degroeve S."/>
            <person name="Echeynie S."/>
            <person name="Cooke R."/>
            <person name="Saeys Y."/>
            <person name="Wuyts J."/>
            <person name="Jabbari K."/>
            <person name="Bowler C."/>
            <person name="Panaud O."/>
            <person name="Piegu B."/>
            <person name="Ball S.G."/>
            <person name="Ral J.-P."/>
            <person name="Bouget F.-Y."/>
            <person name="Piganeau G."/>
            <person name="De Baets B."/>
            <person name="Picard A."/>
            <person name="Delseny M."/>
            <person name="Demaille J."/>
            <person name="Van de Peer Y."/>
            <person name="Moreau H."/>
        </authorList>
    </citation>
    <scope>NUCLEOTIDE SEQUENCE [LARGE SCALE GENOMIC DNA]</scope>
    <source>
        <strain evidence="3">OTTH 0595 / CCAP 157/2 / RCC745</strain>
    </source>
</reference>
<keyword evidence="3" id="KW-1185">Reference proteome</keyword>
<gene>
    <name evidence="2" type="ORF">OT_ostta04g02120</name>
</gene>
<organism evidence="2 3">
    <name type="scientific">Ostreococcus tauri</name>
    <name type="common">Marine green alga</name>
    <dbReference type="NCBI Taxonomy" id="70448"/>
    <lineage>
        <taxon>Eukaryota</taxon>
        <taxon>Viridiplantae</taxon>
        <taxon>Chlorophyta</taxon>
        <taxon>Mamiellophyceae</taxon>
        <taxon>Mamiellales</taxon>
        <taxon>Bathycoccaceae</taxon>
        <taxon>Ostreococcus</taxon>
    </lineage>
</organism>
<proteinExistence type="predicted"/>
<protein>
    <submittedName>
        <fullName evidence="2">Unnamed product</fullName>
    </submittedName>
</protein>
<accession>A0A090M048</accession>
<dbReference type="InParanoid" id="A0A090M048"/>
<evidence type="ECO:0000256" key="1">
    <source>
        <dbReference type="SAM" id="MobiDB-lite"/>
    </source>
</evidence>
<feature type="region of interest" description="Disordered" evidence="1">
    <location>
        <begin position="1"/>
        <end position="21"/>
    </location>
</feature>
<sequence length="128" mass="13798">MSRAFDLTAPPPPRPRRARADADVDAAAVTLELDARWAAMFAATARRRAARRAGADDGRARAVGGRARTREWVEREGAAGRGRTDARGRTEAYGAAGVVEVARAEAAMNAAFDAWLDANEARWFPCET</sequence>
<dbReference type="RefSeq" id="XP_022838750.1">
    <property type="nucleotide sequence ID" value="XM_022984488.1"/>
</dbReference>
<reference evidence="2 3" key="2">
    <citation type="journal article" date="2014" name="BMC Genomics">
        <title>An improved genome of the model marine alga Ostreococcus tauri unfolds by assessing Illumina de novo assemblies.</title>
        <authorList>
            <person name="Blanc-Mathieu R."/>
            <person name="Verhelst B."/>
            <person name="Derelle E."/>
            <person name="Rombauts S."/>
            <person name="Bouget F.Y."/>
            <person name="Carre I."/>
            <person name="Chateau A."/>
            <person name="Eyre-Walker A."/>
            <person name="Grimsley N."/>
            <person name="Moreau H."/>
            <person name="Piegu B."/>
            <person name="Rivals E."/>
            <person name="Schackwitz W."/>
            <person name="Van de Peer Y."/>
            <person name="Piganeau G."/>
        </authorList>
    </citation>
    <scope>NUCLEOTIDE SEQUENCE [LARGE SCALE GENOMIC DNA]</scope>
    <source>
        <strain evidence="3">OTTH 0595 / CCAP 157/2 / RCC745</strain>
    </source>
</reference>
<dbReference type="GeneID" id="34945758"/>
<dbReference type="KEGG" id="ota:OT_ostta04g02120"/>
<dbReference type="EMBL" id="CAID01000004">
    <property type="protein sequence ID" value="CEF97551.1"/>
    <property type="molecule type" value="Genomic_DNA"/>
</dbReference>
<dbReference type="Proteomes" id="UP000009170">
    <property type="component" value="Unassembled WGS sequence"/>
</dbReference>
<evidence type="ECO:0000313" key="3">
    <source>
        <dbReference type="Proteomes" id="UP000009170"/>
    </source>
</evidence>